<reference evidence="3" key="1">
    <citation type="submission" date="2017-09" db="EMBL/GenBank/DDBJ databases">
        <title>FDA dAtabase for Regulatory Grade micrObial Sequences (FDA-ARGOS): Supporting development and validation of Infectious Disease Dx tests.</title>
        <authorList>
            <person name="Minogue T."/>
            <person name="Wolcott M."/>
            <person name="Wasieloski L."/>
            <person name="Aguilar W."/>
            <person name="Moore D."/>
            <person name="Tallon L.J."/>
            <person name="Sadzewicz L."/>
            <person name="Ott S."/>
            <person name="Zhao X."/>
            <person name="Nagaraj S."/>
            <person name="Vavikolanu K."/>
            <person name="Aluvathingal J."/>
            <person name="Nadendla S."/>
            <person name="Sichtig H."/>
        </authorList>
    </citation>
    <scope>NUCLEOTIDE SEQUENCE [LARGE SCALE GENOMIC DNA]</scope>
    <source>
        <strain evidence="3">FDAARGOS_388</strain>
    </source>
</reference>
<keyword evidence="1" id="KW-0472">Membrane</keyword>
<feature type="transmembrane region" description="Helical" evidence="1">
    <location>
        <begin position="7"/>
        <end position="26"/>
    </location>
</feature>
<feature type="transmembrane region" description="Helical" evidence="1">
    <location>
        <begin position="38"/>
        <end position="58"/>
    </location>
</feature>
<dbReference type="Proteomes" id="UP000218103">
    <property type="component" value="Chromosome 2"/>
</dbReference>
<sequence>MKNWKTVVSVLSGIAATIMISVFGATSAGTHEYSPELMAAWVQATGAIGAILASGWLVKWQFDKQRAMQVDEQREKVRTRGMHLVHIAEDAEVACTNLVSSFTSDEDLHDFLHQNYDPNRLEVIGVALREIPVLELPSSELVLPVVMLRAACERASIAAQQLLEISFVYIGQSTPQRVNTIEAKVIVEQLGYIKYSKGQIASYLSKI</sequence>
<dbReference type="RefSeq" id="WP_027791747.1">
    <property type="nucleotide sequence ID" value="NZ_BCNU01000002.1"/>
</dbReference>
<proteinExistence type="predicted"/>
<keyword evidence="3" id="KW-1185">Reference proteome</keyword>
<evidence type="ECO:0000313" key="2">
    <source>
        <dbReference type="EMBL" id="ATF81220.1"/>
    </source>
</evidence>
<evidence type="ECO:0000256" key="1">
    <source>
        <dbReference type="SAM" id="Phobius"/>
    </source>
</evidence>
<keyword evidence="1" id="KW-1133">Transmembrane helix</keyword>
<name>A0ABN5D4D9_BURCE</name>
<keyword evidence="1" id="KW-0812">Transmembrane</keyword>
<protein>
    <recommendedName>
        <fullName evidence="4">Bacteriophage protein</fullName>
    </recommendedName>
</protein>
<organism evidence="2 3">
    <name type="scientific">Burkholderia cepacia</name>
    <name type="common">Pseudomonas cepacia</name>
    <dbReference type="NCBI Taxonomy" id="292"/>
    <lineage>
        <taxon>Bacteria</taxon>
        <taxon>Pseudomonadati</taxon>
        <taxon>Pseudomonadota</taxon>
        <taxon>Betaproteobacteria</taxon>
        <taxon>Burkholderiales</taxon>
        <taxon>Burkholderiaceae</taxon>
        <taxon>Burkholderia</taxon>
        <taxon>Burkholderia cepacia complex</taxon>
    </lineage>
</organism>
<dbReference type="EMBL" id="CP023521">
    <property type="protein sequence ID" value="ATF81220.1"/>
    <property type="molecule type" value="Genomic_DNA"/>
</dbReference>
<accession>A0ABN5D4D9</accession>
<gene>
    <name evidence="2" type="ORF">CO711_28050</name>
</gene>
<evidence type="ECO:0008006" key="4">
    <source>
        <dbReference type="Google" id="ProtNLM"/>
    </source>
</evidence>
<evidence type="ECO:0000313" key="3">
    <source>
        <dbReference type="Proteomes" id="UP000218103"/>
    </source>
</evidence>